<name>F0QQS6_MYCSL</name>
<gene>
    <name evidence="11" type="primary">alaS</name>
    <name evidence="11" type="ordered locus">MSU_0304</name>
</gene>
<evidence type="ECO:0000256" key="1">
    <source>
        <dbReference type="ARBA" id="ARBA00008226"/>
    </source>
</evidence>
<evidence type="ECO:0000313" key="12">
    <source>
        <dbReference type="Proteomes" id="UP000007484"/>
    </source>
</evidence>
<dbReference type="GO" id="GO:0005524">
    <property type="term" value="F:ATP binding"/>
    <property type="evidence" value="ECO:0007669"/>
    <property type="project" value="UniProtKB-KW"/>
</dbReference>
<dbReference type="HOGENOM" id="CLU_004485_0_1_14"/>
<dbReference type="Proteomes" id="UP000007484">
    <property type="component" value="Chromosome"/>
</dbReference>
<dbReference type="EMBL" id="CP002525">
    <property type="protein sequence ID" value="ADX97846.1"/>
    <property type="molecule type" value="Genomic_DNA"/>
</dbReference>
<dbReference type="InterPro" id="IPR045864">
    <property type="entry name" value="aa-tRNA-synth_II/BPL/LPL"/>
</dbReference>
<keyword evidence="7" id="KW-0694">RNA-binding</keyword>
<evidence type="ECO:0000256" key="7">
    <source>
        <dbReference type="ARBA" id="ARBA00022884"/>
    </source>
</evidence>
<dbReference type="CDD" id="cd00673">
    <property type="entry name" value="AlaRS_core"/>
    <property type="match status" value="1"/>
</dbReference>
<evidence type="ECO:0000256" key="4">
    <source>
        <dbReference type="ARBA" id="ARBA00022598"/>
    </source>
</evidence>
<evidence type="ECO:0000313" key="11">
    <source>
        <dbReference type="EMBL" id="ADX97846.1"/>
    </source>
</evidence>
<dbReference type="GO" id="GO:0005829">
    <property type="term" value="C:cytosol"/>
    <property type="evidence" value="ECO:0007669"/>
    <property type="project" value="TreeGrafter"/>
</dbReference>
<keyword evidence="6" id="KW-0067">ATP-binding</keyword>
<dbReference type="GO" id="GO:0006419">
    <property type="term" value="P:alanyl-tRNA aminoacylation"/>
    <property type="evidence" value="ECO:0007669"/>
    <property type="project" value="InterPro"/>
</dbReference>
<dbReference type="PANTHER" id="PTHR11777">
    <property type="entry name" value="ALANYL-TRNA SYNTHETASE"/>
    <property type="match status" value="1"/>
</dbReference>
<dbReference type="PANTHER" id="PTHR11777:SF9">
    <property type="entry name" value="ALANINE--TRNA LIGASE, CYTOPLASMIC"/>
    <property type="match status" value="1"/>
</dbReference>
<keyword evidence="4 11" id="KW-0436">Ligase</keyword>
<dbReference type="PRINTS" id="PR00980">
    <property type="entry name" value="TRNASYNTHALA"/>
</dbReference>
<evidence type="ECO:0000259" key="10">
    <source>
        <dbReference type="PROSITE" id="PS50860"/>
    </source>
</evidence>
<proteinExistence type="inferred from homology"/>
<dbReference type="RefSeq" id="WP_013609770.1">
    <property type="nucleotide sequence ID" value="NC_015155.1"/>
</dbReference>
<dbReference type="Gene3D" id="3.30.930.10">
    <property type="entry name" value="Bira Bifunctional Protein, Domain 2"/>
    <property type="match status" value="1"/>
</dbReference>
<reference evidence="11 12" key="1">
    <citation type="journal article" date="2011" name="J. Bacteriol.">
        <title>Complete genome sequences of two hemotropic Mycoplasmas, Mycoplasma haemofelis strain Ohio2 and Mycoplasma suis strain Illinois.</title>
        <authorList>
            <person name="Messick J.B."/>
            <person name="Santos A.P."/>
            <person name="Guimaraes A.M."/>
        </authorList>
    </citation>
    <scope>NUCLEOTIDE SEQUENCE [LARGE SCALE GENOMIC DNA]</scope>
    <source>
        <strain evidence="11 12">Illinois</strain>
    </source>
</reference>
<dbReference type="AlphaFoldDB" id="F0QQS6"/>
<keyword evidence="9 11" id="KW-0030">Aminoacyl-tRNA synthetase</keyword>
<dbReference type="Pfam" id="PF01411">
    <property type="entry name" value="tRNA-synt_2c"/>
    <property type="match status" value="1"/>
</dbReference>
<dbReference type="STRING" id="768700.MSU_0304"/>
<dbReference type="PROSITE" id="PS50860">
    <property type="entry name" value="AA_TRNA_LIGASE_II_ALA"/>
    <property type="match status" value="1"/>
</dbReference>
<sequence length="445" mass="50925">MVKLSPAKLKETWINYFSSNGHEVIPPHSLIPPEYDKSTLFVNAGLGAIKKLFIESSDKPQMFTSIQKVVRTVDITSIEEDSWHSTYFEMMGNFSIGGYFKREAIGYAVEFLLSLLKIDKNRLVITIYEKDSESESIWKELLGENTPILKLGKANFWEIGEGPCGPCTEIYYDRGEKYDKNNLGVELIKQGINNDRYIEIWNIVFSQFWAKNGEYEELKRKNIDTGAGLERVITIIEEAENIFHSSCFSPLIKEVEKLSGKSYYLASEDSPLKAHFQIISDHIRTLTLIVGEGILPSNKGRGYVVKKLLRRVATSLNILGVSNCLEALSSLLDISVELLSPLHSFLSEQQKNIKEIVMAEYQSFEKVLNNFYKKIFKEIENPENNLEERLFTLVEREGAPFALIEKILVEKEINFSREKFNELYENHKNKSKNAKFSSGFDLTSS</sequence>
<dbReference type="SUPFAM" id="SSF55681">
    <property type="entry name" value="Class II aaRS and biotin synthetases"/>
    <property type="match status" value="1"/>
</dbReference>
<dbReference type="GO" id="GO:0002161">
    <property type="term" value="F:aminoacyl-tRNA deacylase activity"/>
    <property type="evidence" value="ECO:0007669"/>
    <property type="project" value="TreeGrafter"/>
</dbReference>
<dbReference type="SUPFAM" id="SSF101353">
    <property type="entry name" value="Putative anticodon-binding domain of alanyl-tRNA synthetase (AlaRS)"/>
    <property type="match status" value="1"/>
</dbReference>
<dbReference type="InterPro" id="IPR018164">
    <property type="entry name" value="Ala-tRNA-synth_IIc_N"/>
</dbReference>
<comment type="similarity">
    <text evidence="1">Belongs to the class-II aminoacyl-tRNA synthetase family.</text>
</comment>
<dbReference type="InterPro" id="IPR002318">
    <property type="entry name" value="Ala-tRNA-lgiase_IIc"/>
</dbReference>
<keyword evidence="3" id="KW-0820">tRNA-binding</keyword>
<dbReference type="InterPro" id="IPR018165">
    <property type="entry name" value="Ala-tRNA-synth_IIc_core"/>
</dbReference>
<dbReference type="EC" id="6.1.1.7" evidence="2"/>
<evidence type="ECO:0000256" key="5">
    <source>
        <dbReference type="ARBA" id="ARBA00022741"/>
    </source>
</evidence>
<keyword evidence="8" id="KW-0648">Protein biosynthesis</keyword>
<evidence type="ECO:0000256" key="9">
    <source>
        <dbReference type="ARBA" id="ARBA00023146"/>
    </source>
</evidence>
<dbReference type="InterPro" id="IPR018162">
    <property type="entry name" value="Ala-tRNA-ligase_IIc_anticod-bd"/>
</dbReference>
<evidence type="ECO:0000256" key="3">
    <source>
        <dbReference type="ARBA" id="ARBA00022555"/>
    </source>
</evidence>
<dbReference type="KEGG" id="mss:MSU_0304"/>
<keyword evidence="12" id="KW-1185">Reference proteome</keyword>
<evidence type="ECO:0000256" key="2">
    <source>
        <dbReference type="ARBA" id="ARBA00013168"/>
    </source>
</evidence>
<dbReference type="InterPro" id="IPR050058">
    <property type="entry name" value="Ala-tRNA_ligase"/>
</dbReference>
<protein>
    <recommendedName>
        <fullName evidence="2">alanine--tRNA ligase</fullName>
        <ecNumber evidence="2">6.1.1.7</ecNumber>
    </recommendedName>
</protein>
<dbReference type="GO" id="GO:0004813">
    <property type="term" value="F:alanine-tRNA ligase activity"/>
    <property type="evidence" value="ECO:0007669"/>
    <property type="project" value="UniProtKB-EC"/>
</dbReference>
<accession>F0QQS6</accession>
<evidence type="ECO:0000256" key="8">
    <source>
        <dbReference type="ARBA" id="ARBA00022917"/>
    </source>
</evidence>
<evidence type="ECO:0000256" key="6">
    <source>
        <dbReference type="ARBA" id="ARBA00022840"/>
    </source>
</evidence>
<feature type="domain" description="Alanyl-transfer RNA synthetases family profile" evidence="10">
    <location>
        <begin position="4"/>
        <end position="445"/>
    </location>
</feature>
<dbReference type="GO" id="GO:0000049">
    <property type="term" value="F:tRNA binding"/>
    <property type="evidence" value="ECO:0007669"/>
    <property type="project" value="UniProtKB-KW"/>
</dbReference>
<keyword evidence="5" id="KW-0547">Nucleotide-binding</keyword>
<organism evidence="11 12">
    <name type="scientific">Mycoplasma suis (strain Illinois)</name>
    <dbReference type="NCBI Taxonomy" id="768700"/>
    <lineage>
        <taxon>Bacteria</taxon>
        <taxon>Bacillati</taxon>
        <taxon>Mycoplasmatota</taxon>
        <taxon>Mollicutes</taxon>
        <taxon>Mycoplasmataceae</taxon>
        <taxon>Mycoplasma</taxon>
    </lineage>
</organism>